<protein>
    <submittedName>
        <fullName evidence="1">Uncharacterized protein</fullName>
    </submittedName>
</protein>
<proteinExistence type="predicted"/>
<gene>
    <name evidence="1" type="ORF">TeGR_g15043</name>
</gene>
<evidence type="ECO:0000313" key="1">
    <source>
        <dbReference type="EMBL" id="GMI29565.1"/>
    </source>
</evidence>
<accession>A0ABQ6MN31</accession>
<comment type="caution">
    <text evidence="1">The sequence shown here is derived from an EMBL/GenBank/DDBJ whole genome shotgun (WGS) entry which is preliminary data.</text>
</comment>
<dbReference type="Proteomes" id="UP001165060">
    <property type="component" value="Unassembled WGS sequence"/>
</dbReference>
<evidence type="ECO:0000313" key="2">
    <source>
        <dbReference type="Proteomes" id="UP001165060"/>
    </source>
</evidence>
<keyword evidence="2" id="KW-1185">Reference proteome</keyword>
<name>A0ABQ6MN31_9STRA</name>
<dbReference type="InterPro" id="IPR036412">
    <property type="entry name" value="HAD-like_sf"/>
</dbReference>
<dbReference type="SUPFAM" id="SSF56784">
    <property type="entry name" value="HAD-like"/>
    <property type="match status" value="1"/>
</dbReference>
<dbReference type="EMBL" id="BRYB01001607">
    <property type="protein sequence ID" value="GMI29565.1"/>
    <property type="molecule type" value="Genomic_DNA"/>
</dbReference>
<reference evidence="1 2" key="1">
    <citation type="journal article" date="2023" name="Commun. Biol.">
        <title>Genome analysis of Parmales, the sister group of diatoms, reveals the evolutionary specialization of diatoms from phago-mixotrophs to photoautotrophs.</title>
        <authorList>
            <person name="Ban H."/>
            <person name="Sato S."/>
            <person name="Yoshikawa S."/>
            <person name="Yamada K."/>
            <person name="Nakamura Y."/>
            <person name="Ichinomiya M."/>
            <person name="Sato N."/>
            <person name="Blanc-Mathieu R."/>
            <person name="Endo H."/>
            <person name="Kuwata A."/>
            <person name="Ogata H."/>
        </authorList>
    </citation>
    <scope>NUCLEOTIDE SEQUENCE [LARGE SCALE GENOMIC DNA]</scope>
</reference>
<sequence length="191" mass="19752">MSTAPRPYAGGPASLPSACSAALAHVRAAGINFLALDFDLTILSIHTGGAWPSSPASLSSHVRPLFYHLISAALAAGMSVAVVTFSPQVPVIREVLALLFPQHASRIPIRGGDRSWSYEGGGSAAGKQAHMASAVEELGEGGGGGDITRASTLLIDDDANNISVALAEGVRAIWLNPKDSDRLLENITDMI</sequence>
<organism evidence="1 2">
    <name type="scientific">Tetraparma gracilis</name>
    <dbReference type="NCBI Taxonomy" id="2962635"/>
    <lineage>
        <taxon>Eukaryota</taxon>
        <taxon>Sar</taxon>
        <taxon>Stramenopiles</taxon>
        <taxon>Ochrophyta</taxon>
        <taxon>Bolidophyceae</taxon>
        <taxon>Parmales</taxon>
        <taxon>Triparmaceae</taxon>
        <taxon>Tetraparma</taxon>
    </lineage>
</organism>